<evidence type="ECO:0000313" key="2">
    <source>
        <dbReference type="Proteomes" id="UP000077521"/>
    </source>
</evidence>
<dbReference type="PANTHER" id="PTHR43558:SF6">
    <property type="entry name" value="REDUCTASE, PUTATIVE (AFU_ORTHOLOGUE AFUA_3G10540)-RELATED"/>
    <property type="match status" value="1"/>
</dbReference>
<name>A0A8T8SR86_9BASI</name>
<dbReference type="AlphaFoldDB" id="A0A8T8SR86"/>
<sequence>MMTLIKDLLNKATLDEGGRQKAKLHALDYLTTIWSSQDTNIDIQIKQHNRDYPRGIDGAWRDHLIGLSQHLLPKLGPHPQALFEIERPVATELPGIKLFDQLRAPSTSVRSLDSFQEAFRAFCGFELRGLDWANIFIAGGSVLAAVTATETEDFFKRLRSSDVDIFLYGLDGHQALGKLCHITEVLRANIPAFDQTYVVERSVGAITFAPGLGSEGRKVQVVLRLSANPAAILAGFDFDQVSLGYDGSEVWLSPRAVRALYTGYTVTSGAISSSFAARIIKYACRGYGLIILPDYGREKLERLHKRLDEEERLVRDYWTSLPWHHMSNFSHLYTAMKHRSDALWTHSFSSLATLVALWKVAHSACRIGELLYEVGTSHSLCGGYEASDVLGAHFGIDEWSEVLVELIPSLSGTKGLPTTDVWKIRAEKMTRTVFRQRISMVVILPLRMRAFLISAAPSVCGGDKLVLLRGGSGLTDSDGIKLEVCLWHVDGSNMWQPSRGLPAQVHQFLMRATMITAWTIWKVAAGAPWLKMHYSRSLAQSQRHSANAAIADKLTCNIWLRE</sequence>
<dbReference type="Proteomes" id="UP000077521">
    <property type="component" value="Unassembled WGS sequence"/>
</dbReference>
<organism evidence="1 2">
    <name type="scientific">Tilletia indica</name>
    <dbReference type="NCBI Taxonomy" id="43049"/>
    <lineage>
        <taxon>Eukaryota</taxon>
        <taxon>Fungi</taxon>
        <taxon>Dikarya</taxon>
        <taxon>Basidiomycota</taxon>
        <taxon>Ustilaginomycotina</taxon>
        <taxon>Exobasidiomycetes</taxon>
        <taxon>Tilletiales</taxon>
        <taxon>Tilletiaceae</taxon>
        <taxon>Tilletia</taxon>
    </lineage>
</organism>
<dbReference type="InterPro" id="IPR053354">
    <property type="entry name" value="MGDG_epimerase"/>
</dbReference>
<accession>A0A8T8SR86</accession>
<comment type="caution">
    <text evidence="1">The sequence shown here is derived from an EMBL/GenBank/DDBJ whole genome shotgun (WGS) entry which is preliminary data.</text>
</comment>
<protein>
    <submittedName>
        <fullName evidence="1">Uncharacterized protein</fullName>
    </submittedName>
</protein>
<reference evidence="1" key="1">
    <citation type="submission" date="2016-04" db="EMBL/GenBank/DDBJ databases">
        <authorList>
            <person name="Nguyen H.D."/>
            <person name="Samba Siva P."/>
            <person name="Cullis J."/>
            <person name="Levesque C.A."/>
            <person name="Hambleton S."/>
        </authorList>
    </citation>
    <scope>NUCLEOTIDE SEQUENCE</scope>
    <source>
        <strain evidence="1">DAOMC 236416</strain>
    </source>
</reference>
<reference evidence="1" key="2">
    <citation type="journal article" date="2019" name="IMA Fungus">
        <title>Genome sequencing and comparison of five Tilletia species to identify candidate genes for the detection of regulated species infecting wheat.</title>
        <authorList>
            <person name="Nguyen H.D.T."/>
            <person name="Sultana T."/>
            <person name="Kesanakurti P."/>
            <person name="Hambleton S."/>
        </authorList>
    </citation>
    <scope>NUCLEOTIDE SEQUENCE</scope>
    <source>
        <strain evidence="1">DAOMC 236416</strain>
    </source>
</reference>
<proteinExistence type="predicted"/>
<dbReference type="EMBL" id="LWDF02000476">
    <property type="protein sequence ID" value="KAE8246518.1"/>
    <property type="molecule type" value="Genomic_DNA"/>
</dbReference>
<gene>
    <name evidence="1" type="ORF">A4X13_0g5751</name>
</gene>
<keyword evidence="2" id="KW-1185">Reference proteome</keyword>
<evidence type="ECO:0000313" key="1">
    <source>
        <dbReference type="EMBL" id="KAE8246518.1"/>
    </source>
</evidence>
<dbReference type="OrthoDB" id="539213at2759"/>
<dbReference type="PANTHER" id="PTHR43558">
    <property type="entry name" value="REDUCTASE, PUTATIVE (AFU_ORTHOLOGUE AFUA_3G10540)-RELATED"/>
    <property type="match status" value="1"/>
</dbReference>